<sequence length="109" mass="11590">MPPETTLLCFFLVLLLPPHASASGDGSKWNLLLSNVGISAMHMQLLHADRMVIFDFGPSNISLPNGRCCRDSNDRALTVDCIAHSVEYNVGTNSIHPSPSSPTSGAPSA</sequence>
<feature type="region of interest" description="Disordered" evidence="1">
    <location>
        <begin position="90"/>
        <end position="109"/>
    </location>
</feature>
<dbReference type="PANTHER" id="PTHR32208">
    <property type="entry name" value="SECRETED PROTEIN-RELATED"/>
    <property type="match status" value="1"/>
</dbReference>
<gene>
    <name evidence="4" type="ORF">AAHA92_04724</name>
</gene>
<dbReference type="Pfam" id="PF07250">
    <property type="entry name" value="Glyoxal_oxid_N"/>
    <property type="match status" value="1"/>
</dbReference>
<protein>
    <submittedName>
        <fullName evidence="4">(Methyl)glyoxal oxidase</fullName>
        <ecNumber evidence="4">1.2.3.15</ecNumber>
    </submittedName>
</protein>
<evidence type="ECO:0000256" key="1">
    <source>
        <dbReference type="SAM" id="MobiDB-lite"/>
    </source>
</evidence>
<proteinExistence type="predicted"/>
<name>A0ABD1I275_SALDI</name>
<evidence type="ECO:0000313" key="5">
    <source>
        <dbReference type="Proteomes" id="UP001567538"/>
    </source>
</evidence>
<dbReference type="GO" id="GO:0016491">
    <property type="term" value="F:oxidoreductase activity"/>
    <property type="evidence" value="ECO:0007669"/>
    <property type="project" value="UniProtKB-KW"/>
</dbReference>
<dbReference type="InterPro" id="IPR009880">
    <property type="entry name" value="Glyoxal_oxidase_N"/>
</dbReference>
<evidence type="ECO:0000313" key="4">
    <source>
        <dbReference type="EMBL" id="KAL1562109.1"/>
    </source>
</evidence>
<evidence type="ECO:0000259" key="3">
    <source>
        <dbReference type="Pfam" id="PF07250"/>
    </source>
</evidence>
<dbReference type="EMBL" id="JBEAFC010000003">
    <property type="protein sequence ID" value="KAL1562109.1"/>
    <property type="molecule type" value="Genomic_DNA"/>
</dbReference>
<keyword evidence="5" id="KW-1185">Reference proteome</keyword>
<feature type="compositionally biased region" description="Low complexity" evidence="1">
    <location>
        <begin position="97"/>
        <end position="109"/>
    </location>
</feature>
<evidence type="ECO:0000256" key="2">
    <source>
        <dbReference type="SAM" id="SignalP"/>
    </source>
</evidence>
<dbReference type="PANTHER" id="PTHR32208:SF62">
    <property type="entry name" value="OXIDASE, PUTATIVE, EXPRESSED-RELATED"/>
    <property type="match status" value="1"/>
</dbReference>
<feature type="chain" id="PRO_5044786767" evidence="2">
    <location>
        <begin position="23"/>
        <end position="109"/>
    </location>
</feature>
<dbReference type="Proteomes" id="UP001567538">
    <property type="component" value="Unassembled WGS sequence"/>
</dbReference>
<dbReference type="AlphaFoldDB" id="A0ABD1I275"/>
<comment type="caution">
    <text evidence="4">The sequence shown here is derived from an EMBL/GenBank/DDBJ whole genome shotgun (WGS) entry which is preliminary data.</text>
</comment>
<accession>A0ABD1I275</accession>
<keyword evidence="4" id="KW-0560">Oxidoreductase</keyword>
<feature type="domain" description="Glyoxal oxidase N-terminal" evidence="3">
    <location>
        <begin position="41"/>
        <end position="97"/>
    </location>
</feature>
<feature type="signal peptide" evidence="2">
    <location>
        <begin position="1"/>
        <end position="22"/>
    </location>
</feature>
<keyword evidence="2" id="KW-0732">Signal</keyword>
<organism evidence="4 5">
    <name type="scientific">Salvia divinorum</name>
    <name type="common">Maria pastora</name>
    <name type="synonym">Diviner's sage</name>
    <dbReference type="NCBI Taxonomy" id="28513"/>
    <lineage>
        <taxon>Eukaryota</taxon>
        <taxon>Viridiplantae</taxon>
        <taxon>Streptophyta</taxon>
        <taxon>Embryophyta</taxon>
        <taxon>Tracheophyta</taxon>
        <taxon>Spermatophyta</taxon>
        <taxon>Magnoliopsida</taxon>
        <taxon>eudicotyledons</taxon>
        <taxon>Gunneridae</taxon>
        <taxon>Pentapetalae</taxon>
        <taxon>asterids</taxon>
        <taxon>lamiids</taxon>
        <taxon>Lamiales</taxon>
        <taxon>Lamiaceae</taxon>
        <taxon>Nepetoideae</taxon>
        <taxon>Mentheae</taxon>
        <taxon>Salviinae</taxon>
        <taxon>Salvia</taxon>
        <taxon>Salvia subgen. Calosphace</taxon>
    </lineage>
</organism>
<reference evidence="4 5" key="1">
    <citation type="submission" date="2024-06" db="EMBL/GenBank/DDBJ databases">
        <title>A chromosome level genome sequence of Diviner's sage (Salvia divinorum).</title>
        <authorList>
            <person name="Ford S.A."/>
            <person name="Ro D.-K."/>
            <person name="Ness R.W."/>
            <person name="Phillips M.A."/>
        </authorList>
    </citation>
    <scope>NUCLEOTIDE SEQUENCE [LARGE SCALE GENOMIC DNA]</scope>
    <source>
        <strain evidence="4">SAF-2024a</strain>
        <tissue evidence="4">Leaf</tissue>
    </source>
</reference>
<dbReference type="EC" id="1.2.3.15" evidence="4"/>